<feature type="compositionally biased region" description="Low complexity" evidence="7">
    <location>
        <begin position="15"/>
        <end position="26"/>
    </location>
</feature>
<keyword evidence="6" id="KW-0539">Nucleus</keyword>
<reference evidence="9 10" key="1">
    <citation type="submission" date="2009-12" db="EMBL/GenBank/DDBJ databases">
        <title>The draft genome of Batrachochytrium dendrobatidis.</title>
        <authorList>
            <consortium name="US DOE Joint Genome Institute (JGI-PGF)"/>
            <person name="Kuo A."/>
            <person name="Salamov A."/>
            <person name="Schmutz J."/>
            <person name="Lucas S."/>
            <person name="Pitluck S."/>
            <person name="Rosenblum E."/>
            <person name="Stajich J."/>
            <person name="Eisen M."/>
            <person name="Grigoriev I.V."/>
        </authorList>
    </citation>
    <scope>NUCLEOTIDE SEQUENCE [LARGE SCALE GENOMIC DNA]</scope>
    <source>
        <strain evidence="10">JAM81 / FGSC 10211</strain>
    </source>
</reference>
<dbReference type="GeneID" id="18242534"/>
<dbReference type="HOGENOM" id="CLU_300149_0_0_1"/>
<dbReference type="InterPro" id="IPR007219">
    <property type="entry name" value="XnlR_reg_dom"/>
</dbReference>
<keyword evidence="10" id="KW-1185">Reference proteome</keyword>
<keyword evidence="2" id="KW-0862">Zinc</keyword>
<evidence type="ECO:0000256" key="1">
    <source>
        <dbReference type="ARBA" id="ARBA00022723"/>
    </source>
</evidence>
<keyword evidence="4" id="KW-0238">DNA-binding</keyword>
<dbReference type="PANTHER" id="PTHR31313:SF81">
    <property type="entry name" value="TY1 ENHANCER ACTIVATOR"/>
    <property type="match status" value="1"/>
</dbReference>
<dbReference type="EMBL" id="GL882880">
    <property type="protein sequence ID" value="EGF82495.1"/>
    <property type="molecule type" value="Genomic_DNA"/>
</dbReference>
<feature type="region of interest" description="Disordered" evidence="7">
    <location>
        <begin position="81"/>
        <end position="110"/>
    </location>
</feature>
<evidence type="ECO:0000256" key="6">
    <source>
        <dbReference type="ARBA" id="ARBA00023242"/>
    </source>
</evidence>
<keyword evidence="5" id="KW-0804">Transcription</keyword>
<evidence type="ECO:0000259" key="8">
    <source>
        <dbReference type="SMART" id="SM00906"/>
    </source>
</evidence>
<accession>F4NWK2</accession>
<dbReference type="Proteomes" id="UP000007241">
    <property type="component" value="Unassembled WGS sequence"/>
</dbReference>
<feature type="domain" description="Xylanolytic transcriptional activator regulatory" evidence="8">
    <location>
        <begin position="640"/>
        <end position="717"/>
    </location>
</feature>
<protein>
    <recommendedName>
        <fullName evidence="8">Xylanolytic transcriptional activator regulatory domain-containing protein</fullName>
    </recommendedName>
</protein>
<evidence type="ECO:0000256" key="4">
    <source>
        <dbReference type="ARBA" id="ARBA00023125"/>
    </source>
</evidence>
<evidence type="ECO:0000313" key="10">
    <source>
        <dbReference type="Proteomes" id="UP000007241"/>
    </source>
</evidence>
<feature type="region of interest" description="Disordered" evidence="7">
    <location>
        <begin position="231"/>
        <end position="270"/>
    </location>
</feature>
<evidence type="ECO:0000313" key="9">
    <source>
        <dbReference type="EMBL" id="EGF82495.1"/>
    </source>
</evidence>
<evidence type="ECO:0000256" key="5">
    <source>
        <dbReference type="ARBA" id="ARBA00023163"/>
    </source>
</evidence>
<sequence length="998" mass="110643">MLSSAEALQHTLPVPSSSAAPTSTSHSTRKTLSKLLEKVGSLESRVGALVQIADSKNGISNAQLPKQQPPIQPSTFVKSPTELELARKSMPSHDSPSILDKYSDSVNSSNSLHVQHEQLQHAKTSVDMLSYSHSSLTESKPLSHASLSSNQQHLNCSQSQAFQPEKLLSNSQEQSQNQLESKPQVYSSLEALFQQQTQPAYQEKIPCQEQQDSFTPASIPFVQHDIRQMQQEDAYHDSVQSSLHHQKSHYYTPKQGPLQQQSPAFTHLSSSTSYSAQLDTSTNQQKKVGLTTVAASSLYMSPLDFLTEASTTSQITAVEEFQSPQHVTSITPVSGIMPSSMADHTNNTPLMPNISASNILQLGVSATSSILREMNGESSSSNLHNSLNHGIASFEFNISPSPTTQQIKNNIAVSKNNISARKEKYASATTSKPIHDLSLNSSQPLLSHSMPTFSILDQIVNSTPLQSSFTTLCHTPSLFSQTEPLLALMKASSPQPAHASTTTPHTQPIKQMAIENMFTKPYCVPADISTSKLISVFFKHMWPEFPLLTQDQFLASDMVNSELLMLSIYCNASKYIDPPNEDPNGDPATFVSRVNAGDKYYYKAIPLLGKAIMQTPSYELILAMMYLSSYAAASGLFTGGCVLFASAVRYAQLIGLDNERQNSESFKWSTEEREFRRRIWWTIYELDRYSSQSGHMPMLITNSTPLNTPFPSPDKLVHLVTPATSGSYGTTLNTYTHQPSRISEVSAQSVISFDSGPIFPSISSYRLSVMVISTKVYHLIMNENDAACDSMMLYDTNVFAERRSSISKELMLFRQTLPDWIINVQDYASYTNNATVGNLRLPCGVSMGSTTSVQLAGATVWAFYHHTYISLFMSNFYSMYELGLFDKIHKDATFASSLEAALEVYEITRWLMRVSMHLSDPPPSLCKAIASSACVIHLAHTIGFMGITSDMRNEVLTVFEARLKTMMRFWVWPGQALQIVMAIRHNTFEMNSRTLVWV</sequence>
<feature type="compositionally biased region" description="Polar residues" evidence="7">
    <location>
        <begin position="257"/>
        <end position="270"/>
    </location>
</feature>
<feature type="region of interest" description="Disordered" evidence="7">
    <location>
        <begin position="1"/>
        <end position="31"/>
    </location>
</feature>
<name>F4NWK2_BATDJ</name>
<dbReference type="GO" id="GO:0008270">
    <property type="term" value="F:zinc ion binding"/>
    <property type="evidence" value="ECO:0007669"/>
    <property type="project" value="InterPro"/>
</dbReference>
<dbReference type="PANTHER" id="PTHR31313">
    <property type="entry name" value="TY1 ENHANCER ACTIVATOR"/>
    <property type="match status" value="1"/>
</dbReference>
<dbReference type="Pfam" id="PF04082">
    <property type="entry name" value="Fungal_trans"/>
    <property type="match status" value="1"/>
</dbReference>
<dbReference type="AlphaFoldDB" id="F4NWK2"/>
<dbReference type="InParanoid" id="F4NWK2"/>
<keyword evidence="1" id="KW-0479">Metal-binding</keyword>
<dbReference type="InterPro" id="IPR051615">
    <property type="entry name" value="Transcr_Regulatory_Elem"/>
</dbReference>
<dbReference type="STRING" id="684364.F4NWK2"/>
<dbReference type="SMART" id="SM00906">
    <property type="entry name" value="Fungal_trans"/>
    <property type="match status" value="1"/>
</dbReference>
<gene>
    <name evidence="9" type="ORF">BATDEDRAFT_86662</name>
</gene>
<dbReference type="GO" id="GO:0006351">
    <property type="term" value="P:DNA-templated transcription"/>
    <property type="evidence" value="ECO:0007669"/>
    <property type="project" value="InterPro"/>
</dbReference>
<proteinExistence type="predicted"/>
<dbReference type="GO" id="GO:0003677">
    <property type="term" value="F:DNA binding"/>
    <property type="evidence" value="ECO:0007669"/>
    <property type="project" value="UniProtKB-KW"/>
</dbReference>
<dbReference type="OrthoDB" id="2123952at2759"/>
<dbReference type="CDD" id="cd12148">
    <property type="entry name" value="fungal_TF_MHR"/>
    <property type="match status" value="1"/>
</dbReference>
<evidence type="ECO:0000256" key="7">
    <source>
        <dbReference type="SAM" id="MobiDB-lite"/>
    </source>
</evidence>
<dbReference type="RefSeq" id="XP_006676944.1">
    <property type="nucleotide sequence ID" value="XM_006676881.1"/>
</dbReference>
<evidence type="ECO:0000256" key="3">
    <source>
        <dbReference type="ARBA" id="ARBA00023015"/>
    </source>
</evidence>
<keyword evidence="3" id="KW-0805">Transcription regulation</keyword>
<evidence type="ECO:0000256" key="2">
    <source>
        <dbReference type="ARBA" id="ARBA00022833"/>
    </source>
</evidence>
<organism evidence="9 10">
    <name type="scientific">Batrachochytrium dendrobatidis (strain JAM81 / FGSC 10211)</name>
    <name type="common">Frog chytrid fungus</name>
    <dbReference type="NCBI Taxonomy" id="684364"/>
    <lineage>
        <taxon>Eukaryota</taxon>
        <taxon>Fungi</taxon>
        <taxon>Fungi incertae sedis</taxon>
        <taxon>Chytridiomycota</taxon>
        <taxon>Chytridiomycota incertae sedis</taxon>
        <taxon>Chytridiomycetes</taxon>
        <taxon>Rhizophydiales</taxon>
        <taxon>Rhizophydiales incertae sedis</taxon>
        <taxon>Batrachochytrium</taxon>
    </lineage>
</organism>